<proteinExistence type="predicted"/>
<accession>A0AAV5VIC3</accession>
<name>A0AAV5VIC3_9BILA</name>
<protein>
    <submittedName>
        <fullName evidence="1">Uncharacterized protein</fullName>
    </submittedName>
</protein>
<reference evidence="1" key="1">
    <citation type="submission" date="2023-10" db="EMBL/GenBank/DDBJ databases">
        <title>Genome assembly of Pristionchus species.</title>
        <authorList>
            <person name="Yoshida K."/>
            <person name="Sommer R.J."/>
        </authorList>
    </citation>
    <scope>NUCLEOTIDE SEQUENCE</scope>
    <source>
        <strain evidence="1">RS5133</strain>
    </source>
</reference>
<dbReference type="Proteomes" id="UP001432322">
    <property type="component" value="Unassembled WGS sequence"/>
</dbReference>
<evidence type="ECO:0000313" key="1">
    <source>
        <dbReference type="EMBL" id="GMT19121.1"/>
    </source>
</evidence>
<sequence length="115" mass="12923">MEYINAPFISHFVARVGKIWDLPLFPLHSGCNILQITVEVDLSQPGRCRKELTKDEAFFILSCKFGMEVSISVDRLGPHLSNNMTMDNTILECKSIMMAGAPTSFRILDTCTIIK</sequence>
<comment type="caution">
    <text evidence="1">The sequence shown here is derived from an EMBL/GenBank/DDBJ whole genome shotgun (WGS) entry which is preliminary data.</text>
</comment>
<organism evidence="1 2">
    <name type="scientific">Pristionchus fissidentatus</name>
    <dbReference type="NCBI Taxonomy" id="1538716"/>
    <lineage>
        <taxon>Eukaryota</taxon>
        <taxon>Metazoa</taxon>
        <taxon>Ecdysozoa</taxon>
        <taxon>Nematoda</taxon>
        <taxon>Chromadorea</taxon>
        <taxon>Rhabditida</taxon>
        <taxon>Rhabditina</taxon>
        <taxon>Diplogasteromorpha</taxon>
        <taxon>Diplogasteroidea</taxon>
        <taxon>Neodiplogasteridae</taxon>
        <taxon>Pristionchus</taxon>
    </lineage>
</organism>
<evidence type="ECO:0000313" key="2">
    <source>
        <dbReference type="Proteomes" id="UP001432322"/>
    </source>
</evidence>
<feature type="non-terminal residue" evidence="1">
    <location>
        <position position="115"/>
    </location>
</feature>
<keyword evidence="2" id="KW-1185">Reference proteome</keyword>
<dbReference type="EMBL" id="BTSY01000003">
    <property type="protein sequence ID" value="GMT19121.1"/>
    <property type="molecule type" value="Genomic_DNA"/>
</dbReference>
<dbReference type="AlphaFoldDB" id="A0AAV5VIC3"/>
<gene>
    <name evidence="1" type="ORF">PFISCL1PPCAC_10418</name>
</gene>